<evidence type="ECO:0000256" key="11">
    <source>
        <dbReference type="RuleBase" id="RU004001"/>
    </source>
</evidence>
<dbReference type="OMA" id="MQITSAM"/>
<evidence type="ECO:0000256" key="4">
    <source>
        <dbReference type="ARBA" id="ARBA00022781"/>
    </source>
</evidence>
<dbReference type="PANTHER" id="PTHR11693:SF22">
    <property type="entry name" value="ATP SYNTHASE SUBUNIT GAMMA, MITOCHONDRIAL"/>
    <property type="match status" value="1"/>
</dbReference>
<dbReference type="FunFam" id="3.40.1380.10:FF:000003">
    <property type="entry name" value="ATP synthase subunit gamma"/>
    <property type="match status" value="1"/>
</dbReference>
<keyword evidence="4 11" id="KW-0375">Hydrogen ion transport</keyword>
<evidence type="ECO:0000256" key="5">
    <source>
        <dbReference type="ARBA" id="ARBA00022792"/>
    </source>
</evidence>
<dbReference type="PIRSF" id="PIRSF039089">
    <property type="entry name" value="ATP_synthase_gamma"/>
    <property type="match status" value="1"/>
</dbReference>
<dbReference type="InterPro" id="IPR023632">
    <property type="entry name" value="ATP_synth_F1_gsu_CS"/>
</dbReference>
<dbReference type="PhylomeDB" id="A7RNI6"/>
<dbReference type="FunFam" id="1.10.287.80:FF:000007">
    <property type="entry name" value="ATP synthase gamma chain"/>
    <property type="match status" value="1"/>
</dbReference>
<comment type="similarity">
    <text evidence="2 11">Belongs to the ATPase gamma chain family.</text>
</comment>
<dbReference type="SUPFAM" id="SSF52943">
    <property type="entry name" value="ATP synthase (F1-ATPase), gamma subunit"/>
    <property type="match status" value="1"/>
</dbReference>
<keyword evidence="7" id="KW-0496">Mitochondrion</keyword>
<dbReference type="PROSITE" id="PS00153">
    <property type="entry name" value="ATPASE_GAMMA"/>
    <property type="match status" value="1"/>
</dbReference>
<evidence type="ECO:0000256" key="7">
    <source>
        <dbReference type="ARBA" id="ARBA00023128"/>
    </source>
</evidence>
<reference evidence="12 13" key="1">
    <citation type="journal article" date="2007" name="Science">
        <title>Sea anemone genome reveals ancestral eumetazoan gene repertoire and genomic organization.</title>
        <authorList>
            <person name="Putnam N.H."/>
            <person name="Srivastava M."/>
            <person name="Hellsten U."/>
            <person name="Dirks B."/>
            <person name="Chapman J."/>
            <person name="Salamov A."/>
            <person name="Terry A."/>
            <person name="Shapiro H."/>
            <person name="Lindquist E."/>
            <person name="Kapitonov V.V."/>
            <person name="Jurka J."/>
            <person name="Genikhovich G."/>
            <person name="Grigoriev I.V."/>
            <person name="Lucas S.M."/>
            <person name="Steele R.E."/>
            <person name="Finnerty J.R."/>
            <person name="Technau U."/>
            <person name="Martindale M.Q."/>
            <person name="Rokhsar D.S."/>
        </authorList>
    </citation>
    <scope>NUCLEOTIDE SEQUENCE [LARGE SCALE GENOMIC DNA]</scope>
    <source>
        <strain evidence="13">CH2 X CH6</strain>
    </source>
</reference>
<evidence type="ECO:0000313" key="13">
    <source>
        <dbReference type="Proteomes" id="UP000001593"/>
    </source>
</evidence>
<dbReference type="STRING" id="45351.A7RNI6"/>
<evidence type="ECO:0000256" key="3">
    <source>
        <dbReference type="ARBA" id="ARBA00022448"/>
    </source>
</evidence>
<dbReference type="NCBIfam" id="TIGR01146">
    <property type="entry name" value="ATPsyn_F1gamma"/>
    <property type="match status" value="1"/>
</dbReference>
<dbReference type="HOGENOM" id="CLU_050669_4_0_1"/>
<dbReference type="GO" id="GO:0046933">
    <property type="term" value="F:proton-transporting ATP synthase activity, rotational mechanism"/>
    <property type="evidence" value="ECO:0007669"/>
    <property type="project" value="InterPro"/>
</dbReference>
<proteinExistence type="inferred from homology"/>
<dbReference type="PANTHER" id="PTHR11693">
    <property type="entry name" value="ATP SYNTHASE GAMMA CHAIN"/>
    <property type="match status" value="1"/>
</dbReference>
<dbReference type="EMBL" id="DS469523">
    <property type="protein sequence ID" value="EDO46931.1"/>
    <property type="molecule type" value="Genomic_DNA"/>
</dbReference>
<dbReference type="AlphaFoldDB" id="A7RNI6"/>
<dbReference type="KEGG" id="nve:5519014"/>
<keyword evidence="9 11" id="KW-0139">CF(1)</keyword>
<keyword evidence="5" id="KW-0999">Mitochondrion inner membrane</keyword>
<dbReference type="GO" id="GO:0005743">
    <property type="term" value="C:mitochondrial inner membrane"/>
    <property type="evidence" value="ECO:0007669"/>
    <property type="project" value="UniProtKB-SubCell"/>
</dbReference>
<comment type="subunit">
    <text evidence="11">F-type ATPases have 2 components, CF(1) - the catalytic core - and CF(0) - the membrane proton channel. CF(1) and CF(0) have multiple subunits.</text>
</comment>
<name>A7RNI6_NEMVE</name>
<evidence type="ECO:0000256" key="6">
    <source>
        <dbReference type="ARBA" id="ARBA00023065"/>
    </source>
</evidence>
<evidence type="ECO:0000256" key="10">
    <source>
        <dbReference type="ARBA" id="ARBA00023310"/>
    </source>
</evidence>
<organism evidence="12 13">
    <name type="scientific">Nematostella vectensis</name>
    <name type="common">Starlet sea anemone</name>
    <dbReference type="NCBI Taxonomy" id="45351"/>
    <lineage>
        <taxon>Eukaryota</taxon>
        <taxon>Metazoa</taxon>
        <taxon>Cnidaria</taxon>
        <taxon>Anthozoa</taxon>
        <taxon>Hexacorallia</taxon>
        <taxon>Actiniaria</taxon>
        <taxon>Edwardsiidae</taxon>
        <taxon>Nematostella</taxon>
    </lineage>
</organism>
<dbReference type="Gene3D" id="3.40.1380.10">
    <property type="match status" value="1"/>
</dbReference>
<dbReference type="InterPro" id="IPR000131">
    <property type="entry name" value="ATP_synth_F1_gsu"/>
</dbReference>
<evidence type="ECO:0000256" key="9">
    <source>
        <dbReference type="ARBA" id="ARBA00023196"/>
    </source>
</evidence>
<dbReference type="GO" id="GO:0045259">
    <property type="term" value="C:proton-transporting ATP synthase complex"/>
    <property type="evidence" value="ECO:0007669"/>
    <property type="project" value="UniProtKB-KW"/>
</dbReference>
<dbReference type="Gene3D" id="1.10.287.80">
    <property type="entry name" value="ATP synthase, gamma subunit, helix hairpin domain"/>
    <property type="match status" value="1"/>
</dbReference>
<dbReference type="eggNOG" id="KOG1531">
    <property type="taxonomic scope" value="Eukaryota"/>
</dbReference>
<evidence type="ECO:0000256" key="1">
    <source>
        <dbReference type="ARBA" id="ARBA00004637"/>
    </source>
</evidence>
<comment type="subcellular location">
    <subcellularLocation>
        <location evidence="1">Mitochondrion inner membrane</location>
        <topology evidence="1">Peripheral membrane protein</topology>
    </subcellularLocation>
</comment>
<keyword evidence="3 11" id="KW-0813">Transport</keyword>
<sequence length="295" mass="32240">MAATGAFLRGAVFQPKSCGVRNMATLKDISLRLRSVKNIQKITKSMKMVSAAKFGRAEKELKSARAYGDGATALYDKVEIKQESEDPKHLIVVLSSDRGLCGGIHSGLAKAVKASIAGNPSRNVGIVSFGDKTKQILSRTLGKNMLMSFMDVGKKPPLFCEATFLAQEILDAGFDFNTGDMFYNVFRSVVSFRASTKSIYSFDNLNNAASDSMSSYDELDSEVIRCYQEFNLASMLFFGMKEQSCSEHSARMTAMDAATKNAGEMIDKLTLTYNRTRQAVITRELVEIISGAAAV</sequence>
<dbReference type="Proteomes" id="UP000001593">
    <property type="component" value="Unassembled WGS sequence"/>
</dbReference>
<keyword evidence="13" id="KW-1185">Reference proteome</keyword>
<keyword evidence="10 11" id="KW-0066">ATP synthesis</keyword>
<evidence type="ECO:0000256" key="8">
    <source>
        <dbReference type="ARBA" id="ARBA00023136"/>
    </source>
</evidence>
<evidence type="ECO:0000256" key="2">
    <source>
        <dbReference type="ARBA" id="ARBA00007681"/>
    </source>
</evidence>
<dbReference type="GO" id="GO:0015986">
    <property type="term" value="P:proton motive force-driven ATP synthesis"/>
    <property type="evidence" value="ECO:0000318"/>
    <property type="project" value="GO_Central"/>
</dbReference>
<dbReference type="OrthoDB" id="239812at2759"/>
<accession>A7RNI6</accession>
<gene>
    <name evidence="12" type="ORF">NEMVEDRAFT_v1g239595</name>
</gene>
<keyword evidence="6 11" id="KW-0406">Ion transport</keyword>
<dbReference type="Pfam" id="PF00231">
    <property type="entry name" value="ATP-synt"/>
    <property type="match status" value="1"/>
</dbReference>
<evidence type="ECO:0000313" key="12">
    <source>
        <dbReference type="EMBL" id="EDO46931.1"/>
    </source>
</evidence>
<keyword evidence="8" id="KW-0472">Membrane</keyword>
<protein>
    <recommendedName>
        <fullName evidence="11">ATP synthase subunit gamma</fullName>
    </recommendedName>
</protein>
<dbReference type="InParanoid" id="A7RNI6"/>
<dbReference type="PRINTS" id="PR00126">
    <property type="entry name" value="ATPASEGAMMA"/>
</dbReference>
<dbReference type="CDD" id="cd12151">
    <property type="entry name" value="F1-ATPase_gamma"/>
    <property type="match status" value="1"/>
</dbReference>
<dbReference type="InterPro" id="IPR035968">
    <property type="entry name" value="ATP_synth_F1_ATPase_gsu"/>
</dbReference>